<accession>A0A8C4F1N2</accession>
<reference evidence="1" key="1">
    <citation type="submission" date="2025-08" db="UniProtKB">
        <authorList>
            <consortium name="Ensembl"/>
        </authorList>
    </citation>
    <scope>IDENTIFICATION</scope>
</reference>
<evidence type="ECO:0000313" key="2">
    <source>
        <dbReference type="Proteomes" id="UP000694389"/>
    </source>
</evidence>
<dbReference type="PANTHER" id="PTHR48424">
    <property type="entry name" value="DYNEIN LIGHT CHAIN-RELATED"/>
    <property type="match status" value="1"/>
</dbReference>
<proteinExistence type="predicted"/>
<name>A0A8C4F1N2_DICLA</name>
<evidence type="ECO:0000313" key="1">
    <source>
        <dbReference type="Ensembl" id="ENSDLAP00005027680.1"/>
    </source>
</evidence>
<sequence>ILLTQNGHLAQVEVDEMLRLVRHVAAKVPPDNAMPCGVVLLVKLLQERQFTDRKGGDILLNVVLFHSLHGAVHCILLHFIRHVCILYHCLLVRHVGDLTAQKKENKLELISKRYFLYKFNHPPT</sequence>
<evidence type="ECO:0008006" key="3">
    <source>
        <dbReference type="Google" id="ProtNLM"/>
    </source>
</evidence>
<dbReference type="AlphaFoldDB" id="A0A8C4F1N2"/>
<dbReference type="GeneTree" id="ENSGT00940000174850"/>
<dbReference type="PANTHER" id="PTHR48424:SF3">
    <property type="entry name" value="DYNEIN LIGHT CHAIN-RELATED"/>
    <property type="match status" value="1"/>
</dbReference>
<reference evidence="1" key="2">
    <citation type="submission" date="2025-09" db="UniProtKB">
        <authorList>
            <consortium name="Ensembl"/>
        </authorList>
    </citation>
    <scope>IDENTIFICATION</scope>
</reference>
<keyword evidence="2" id="KW-1185">Reference proteome</keyword>
<protein>
    <recommendedName>
        <fullName evidence="3">Dynein light chain</fullName>
    </recommendedName>
</protein>
<organism evidence="1 2">
    <name type="scientific">Dicentrarchus labrax</name>
    <name type="common">European seabass</name>
    <name type="synonym">Morone labrax</name>
    <dbReference type="NCBI Taxonomy" id="13489"/>
    <lineage>
        <taxon>Eukaryota</taxon>
        <taxon>Metazoa</taxon>
        <taxon>Chordata</taxon>
        <taxon>Craniata</taxon>
        <taxon>Vertebrata</taxon>
        <taxon>Euteleostomi</taxon>
        <taxon>Actinopterygii</taxon>
        <taxon>Neopterygii</taxon>
        <taxon>Teleostei</taxon>
        <taxon>Neoteleostei</taxon>
        <taxon>Acanthomorphata</taxon>
        <taxon>Eupercaria</taxon>
        <taxon>Moronidae</taxon>
        <taxon>Dicentrarchus</taxon>
    </lineage>
</organism>
<dbReference type="Ensembl" id="ENSDLAT00005029524.2">
    <property type="protein sequence ID" value="ENSDLAP00005027680.1"/>
    <property type="gene ID" value="ENSDLAG00005012429.2"/>
</dbReference>
<dbReference type="Proteomes" id="UP000694389">
    <property type="component" value="Unassembled WGS sequence"/>
</dbReference>